<evidence type="ECO:0000259" key="1">
    <source>
        <dbReference type="Pfam" id="PF22677"/>
    </source>
</evidence>
<evidence type="ECO:0000313" key="2">
    <source>
        <dbReference type="EMBL" id="MCT7940281.1"/>
    </source>
</evidence>
<dbReference type="Gene3D" id="3.10.180.10">
    <property type="entry name" value="2,3-Dihydroxybiphenyl 1,2-Dioxygenase, domain 1"/>
    <property type="match status" value="1"/>
</dbReference>
<dbReference type="AlphaFoldDB" id="A0A9X2WIW5"/>
<dbReference type="InterPro" id="IPR053863">
    <property type="entry name" value="Glyoxy/Ble-like_N"/>
</dbReference>
<accession>A0A9X2WIW5</accession>
<organism evidence="2 3">
    <name type="scientific">Shewanella holmiensis</name>
    <dbReference type="NCBI Taxonomy" id="2952222"/>
    <lineage>
        <taxon>Bacteria</taxon>
        <taxon>Pseudomonadati</taxon>
        <taxon>Pseudomonadota</taxon>
        <taxon>Gammaproteobacteria</taxon>
        <taxon>Alteromonadales</taxon>
        <taxon>Shewanellaceae</taxon>
        <taxon>Shewanella</taxon>
    </lineage>
</organism>
<protein>
    <submittedName>
        <fullName evidence="2">VOC family protein</fullName>
    </submittedName>
</protein>
<dbReference type="Pfam" id="PF22677">
    <property type="entry name" value="Ble-like_N"/>
    <property type="match status" value="1"/>
</dbReference>
<dbReference type="CDD" id="cd07247">
    <property type="entry name" value="SgaA_N_like"/>
    <property type="match status" value="1"/>
</dbReference>
<gene>
    <name evidence="2" type="ORF">NE535_00505</name>
</gene>
<dbReference type="PANTHER" id="PTHR33993:SF1">
    <property type="entry name" value="GLYOXALASE FAMILY PROTEIN"/>
    <property type="match status" value="1"/>
</dbReference>
<dbReference type="InterPro" id="IPR052164">
    <property type="entry name" value="Anthracycline_SecMetBiosynth"/>
</dbReference>
<name>A0A9X2WIW5_9GAMM</name>
<reference evidence="2" key="1">
    <citation type="journal article" date="2023" name="Int. J. Syst. Evol. Microbiol.">
        <title>&lt;i&gt;Shewanella septentrionalis&lt;/i&gt; sp. nov. and &lt;i&gt;Shewanella holmiensis&lt;/i&gt; sp. nov., isolated from Baltic Sea water and sediments.</title>
        <authorList>
            <person name="Martin-Rodriguez A.J."/>
            <person name="Thorell K."/>
            <person name="Joffre E."/>
            <person name="Jensie-Markopoulos S."/>
            <person name="Moore E.R.B."/>
            <person name="Sjoling A."/>
        </authorList>
    </citation>
    <scope>NUCLEOTIDE SEQUENCE</scope>
    <source>
        <strain evidence="2">SP1S2-7</strain>
    </source>
</reference>
<feature type="domain" description="Glyoxalase/Bleomycin resistance-like N-terminal" evidence="1">
    <location>
        <begin position="9"/>
        <end position="41"/>
    </location>
</feature>
<dbReference type="SUPFAM" id="SSF54593">
    <property type="entry name" value="Glyoxalase/Bleomycin resistance protein/Dihydroxybiphenyl dioxygenase"/>
    <property type="match status" value="1"/>
</dbReference>
<proteinExistence type="predicted"/>
<dbReference type="InterPro" id="IPR029068">
    <property type="entry name" value="Glyas_Bleomycin-R_OHBP_Dase"/>
</dbReference>
<dbReference type="RefSeq" id="WP_261296940.1">
    <property type="nucleotide sequence ID" value="NZ_JAMTCD010000001.1"/>
</dbReference>
<dbReference type="Proteomes" id="UP001155546">
    <property type="component" value="Unassembled WGS sequence"/>
</dbReference>
<keyword evidence="3" id="KW-1185">Reference proteome</keyword>
<evidence type="ECO:0000313" key="3">
    <source>
        <dbReference type="Proteomes" id="UP001155546"/>
    </source>
</evidence>
<dbReference type="EMBL" id="JAMTCD010000001">
    <property type="protein sequence ID" value="MCT7940281.1"/>
    <property type="molecule type" value="Genomic_DNA"/>
</dbReference>
<comment type="caution">
    <text evidence="2">The sequence shown here is derived from an EMBL/GenBank/DDBJ whole genome shotgun (WGS) entry which is preliminary data.</text>
</comment>
<dbReference type="PANTHER" id="PTHR33993">
    <property type="entry name" value="GLYOXALASE-RELATED"/>
    <property type="match status" value="1"/>
</dbReference>
<sequence>MSHHHINYLEIPVKDIARTKTFFNHVFGWQFQDYGPKYSCFLDVGITGGFFESDTVFTTGKGSPLIVLYSSSLEQSQSRVIEHGGHINKPIFNFPGGRRFQFLDINGSEYAVWSE</sequence>